<dbReference type="STRING" id="1035707.SAMN05216552_1001425"/>
<dbReference type="Proteomes" id="UP000199391">
    <property type="component" value="Unassembled WGS sequence"/>
</dbReference>
<protein>
    <recommendedName>
        <fullName evidence="4">Transposase</fullName>
    </recommendedName>
</protein>
<dbReference type="PANTHER" id="PTHR33408">
    <property type="entry name" value="TRANSPOSASE"/>
    <property type="match status" value="1"/>
</dbReference>
<keyword evidence="3" id="KW-1185">Reference proteome</keyword>
<reference evidence="3" key="1">
    <citation type="submission" date="2016-10" db="EMBL/GenBank/DDBJ databases">
        <authorList>
            <person name="Varghese N."/>
            <person name="Submissions S."/>
        </authorList>
    </citation>
    <scope>NUCLEOTIDE SEQUENCE [LARGE SCALE GENOMIC DNA]</scope>
    <source>
        <strain evidence="3">CGMCC 1.11014</strain>
    </source>
</reference>
<evidence type="ECO:0000313" key="2">
    <source>
        <dbReference type="EMBL" id="SFU32111.1"/>
    </source>
</evidence>
<gene>
    <name evidence="2" type="ORF">SAMN05216552_1001425</name>
</gene>
<feature type="region of interest" description="Disordered" evidence="1">
    <location>
        <begin position="1"/>
        <end position="64"/>
    </location>
</feature>
<proteinExistence type="predicted"/>
<feature type="compositionally biased region" description="Basic and acidic residues" evidence="1">
    <location>
        <begin position="1"/>
        <end position="37"/>
    </location>
</feature>
<dbReference type="AlphaFoldDB" id="A0A1I7F7C7"/>
<sequence>MILAARERLEARQREADLAKGRSDDDERIPRDKDGKPKNKNGNRYKRAFGVPEDSAQENFTDPDSRIMKRAGGGLDQCYNGQTAVDVHAQIIVAAELTNCGSDAGNLGPMLAAVEAMTDQVPKVILADAGYRAEAMFAQLAAHLTHLYVALRREGKDCTQVDSNANCRVPFDHKHV</sequence>
<evidence type="ECO:0000313" key="3">
    <source>
        <dbReference type="Proteomes" id="UP000199391"/>
    </source>
</evidence>
<evidence type="ECO:0008006" key="4">
    <source>
        <dbReference type="Google" id="ProtNLM"/>
    </source>
</evidence>
<feature type="compositionally biased region" description="Basic residues" evidence="1">
    <location>
        <begin position="38"/>
        <end position="47"/>
    </location>
</feature>
<dbReference type="EMBL" id="FPBO01000001">
    <property type="protein sequence ID" value="SFU32111.1"/>
    <property type="molecule type" value="Genomic_DNA"/>
</dbReference>
<accession>A0A1I7F7C7</accession>
<organism evidence="2 3">
    <name type="scientific">Pseudoduganella namucuonensis</name>
    <dbReference type="NCBI Taxonomy" id="1035707"/>
    <lineage>
        <taxon>Bacteria</taxon>
        <taxon>Pseudomonadati</taxon>
        <taxon>Pseudomonadota</taxon>
        <taxon>Betaproteobacteria</taxon>
        <taxon>Burkholderiales</taxon>
        <taxon>Oxalobacteraceae</taxon>
        <taxon>Telluria group</taxon>
        <taxon>Pseudoduganella</taxon>
    </lineage>
</organism>
<name>A0A1I7F7C7_9BURK</name>
<evidence type="ECO:0000256" key="1">
    <source>
        <dbReference type="SAM" id="MobiDB-lite"/>
    </source>
</evidence>